<dbReference type="InterPro" id="IPR000873">
    <property type="entry name" value="AMP-dep_synth/lig_dom"/>
</dbReference>
<dbReference type="AlphaFoldDB" id="Q5KKF0"/>
<proteinExistence type="predicted"/>
<dbReference type="PROSITE" id="PS00455">
    <property type="entry name" value="AMP_BINDING"/>
    <property type="match status" value="1"/>
</dbReference>
<accession>Q5KKF0</accession>
<dbReference type="OrthoDB" id="10253115at2759"/>
<dbReference type="OMA" id="IYEYYGM"/>
<evidence type="ECO:0000259" key="2">
    <source>
        <dbReference type="Pfam" id="PF13193"/>
    </source>
</evidence>
<dbReference type="HOGENOM" id="CLU_000022_59_11_1"/>
<dbReference type="InterPro" id="IPR025110">
    <property type="entry name" value="AMP-bd_C"/>
</dbReference>
<dbReference type="SUPFAM" id="SSF56801">
    <property type="entry name" value="Acetyl-CoA synthetase-like"/>
    <property type="match status" value="1"/>
</dbReference>
<evidence type="ECO:0000259" key="1">
    <source>
        <dbReference type="Pfam" id="PF00501"/>
    </source>
</evidence>
<dbReference type="PANTHER" id="PTHR43201">
    <property type="entry name" value="ACYL-COA SYNTHETASE"/>
    <property type="match status" value="1"/>
</dbReference>
<dbReference type="VEuPathDB" id="FungiDB:CNC03230"/>
<dbReference type="eggNOG" id="KOG1176">
    <property type="taxonomic scope" value="Eukaryota"/>
</dbReference>
<dbReference type="PaxDb" id="214684-Q5KKF0"/>
<dbReference type="Proteomes" id="UP000002149">
    <property type="component" value="Chromosome 3"/>
</dbReference>
<feature type="domain" description="AMP-binding enzyme C-terminal" evidence="2">
    <location>
        <begin position="448"/>
        <end position="523"/>
    </location>
</feature>
<dbReference type="PANTHER" id="PTHR43201:SF28">
    <property type="entry name" value="ENZYME, PUTATIVE (AFU_ORTHOLOGUE AFUA_7G01530)-RELATED"/>
    <property type="match status" value="1"/>
</dbReference>
<dbReference type="STRING" id="214684.Q5KKF0"/>
<dbReference type="Pfam" id="PF00501">
    <property type="entry name" value="AMP-binding"/>
    <property type="match status" value="1"/>
</dbReference>
<dbReference type="KEGG" id="cne:CNC03230"/>
<sequence>MTSLNSFPLLERIIARAQSAPASEAIVDVPHSLTVTYSELCGDILSLGSILTSFLSVPETRVVVLCDKGYLVPLSMLSIWTAGGLSVPVLPSLPLPEQAYMATNSDASLVICDANNKPRADELKADMEKEGIKTTVLEISLNGVRKAAYDKSGVETLSKMSELHSERRAMMLFTSGTTGRPKGVVTRHSALGAQVSAVVQFWRWTSTDNLLHILPLNHLHGIVVALLPALWAGATVELWEKFDARGIWMRWINNEGKTPITMFFGVPTLYSRLIQSHPMLPKELQPIASEASSKLRLQVSGSAPLPESIKKTWEKEGGIGGGQVLLERYGMTETGIIASTGWENDKRVKGHVGYALPGTGIRLWNEDLNQSITAFDTQGEIQVRGPSITTEYWRLPEATAKEFVDGWFKTGDIGVWSSDTAAQNQLKVLGRKSTDIIKSGGEKISAVEIERAILELPGMKDCAVMGVEDEEWGQIVSVCLVTSRPSVTVNEIRNELRSVLAPYKLPKLLKLYEGEIPRNNMGKVNKKKLVLEAFPK</sequence>
<keyword evidence="4" id="KW-1185">Reference proteome</keyword>
<dbReference type="InterPro" id="IPR020845">
    <property type="entry name" value="AMP-binding_CS"/>
</dbReference>
<reference evidence="3 4" key="1">
    <citation type="journal article" date="2005" name="Science">
        <title>The genome of the basidiomycetous yeast and human pathogen Cryptococcus neoformans.</title>
        <authorList>
            <person name="Loftus B.J."/>
            <person name="Fung E."/>
            <person name="Roncaglia P."/>
            <person name="Rowley D."/>
            <person name="Amedeo P."/>
            <person name="Bruno D."/>
            <person name="Vamathevan J."/>
            <person name="Miranda M."/>
            <person name="Anderson I.J."/>
            <person name="Fraser J.A."/>
            <person name="Allen J.E."/>
            <person name="Bosdet I.E."/>
            <person name="Brent M.R."/>
            <person name="Chiu R."/>
            <person name="Doering T.L."/>
            <person name="Donlin M.J."/>
            <person name="D'Souza C.A."/>
            <person name="Fox D.S."/>
            <person name="Grinberg V."/>
            <person name="Fu J."/>
            <person name="Fukushima M."/>
            <person name="Haas B.J."/>
            <person name="Huang J.C."/>
            <person name="Janbon G."/>
            <person name="Jones S.J."/>
            <person name="Koo H.L."/>
            <person name="Krzywinski M.I."/>
            <person name="Kwon-Chung J.K."/>
            <person name="Lengeler K.B."/>
            <person name="Maiti R."/>
            <person name="Marra M.A."/>
            <person name="Marra R.E."/>
            <person name="Mathewson C.A."/>
            <person name="Mitchell T.G."/>
            <person name="Pertea M."/>
            <person name="Riggs F.R."/>
            <person name="Salzberg S.L."/>
            <person name="Schein J.E."/>
            <person name="Shvartsbeyn A."/>
            <person name="Shin H."/>
            <person name="Shumway M."/>
            <person name="Specht C.A."/>
            <person name="Suh B.B."/>
            <person name="Tenney A."/>
            <person name="Utterback T.R."/>
            <person name="Wickes B.L."/>
            <person name="Wortman J.R."/>
            <person name="Wye N.H."/>
            <person name="Kronstad J.W."/>
            <person name="Lodge J.K."/>
            <person name="Heitman J."/>
            <person name="Davis R.W."/>
            <person name="Fraser C.M."/>
            <person name="Hyman R.W."/>
        </authorList>
    </citation>
    <scope>NUCLEOTIDE SEQUENCE [LARGE SCALE GENOMIC DNA]</scope>
    <source>
        <strain evidence="4">JEC21 / ATCC MYA-565</strain>
    </source>
</reference>
<dbReference type="InterPro" id="IPR042099">
    <property type="entry name" value="ANL_N_sf"/>
</dbReference>
<dbReference type="GO" id="GO:0006631">
    <property type="term" value="P:fatty acid metabolic process"/>
    <property type="evidence" value="ECO:0000318"/>
    <property type="project" value="GO_Central"/>
</dbReference>
<feature type="domain" description="AMP-dependent synthetase/ligase" evidence="1">
    <location>
        <begin position="16"/>
        <end position="393"/>
    </location>
</feature>
<dbReference type="GeneID" id="3256311"/>
<dbReference type="Gene3D" id="3.40.50.12780">
    <property type="entry name" value="N-terminal domain of ligase-like"/>
    <property type="match status" value="1"/>
</dbReference>
<gene>
    <name evidence="3" type="ordered locus">CNC03230</name>
</gene>
<dbReference type="GO" id="GO:0031956">
    <property type="term" value="F:medium-chain fatty acid-CoA ligase activity"/>
    <property type="evidence" value="ECO:0000318"/>
    <property type="project" value="GO_Central"/>
</dbReference>
<evidence type="ECO:0000313" key="3">
    <source>
        <dbReference type="EMBL" id="AAW42337.1"/>
    </source>
</evidence>
<dbReference type="InParanoid" id="Q5KKF0"/>
<dbReference type="Pfam" id="PF13193">
    <property type="entry name" value="AMP-binding_C"/>
    <property type="match status" value="1"/>
</dbReference>
<dbReference type="Gene3D" id="3.30.300.30">
    <property type="match status" value="1"/>
</dbReference>
<protein>
    <submittedName>
        <fullName evidence="3">Long-chain acyl-CoA synthetase, putative</fullName>
    </submittedName>
</protein>
<dbReference type="RefSeq" id="XP_024512431.1">
    <property type="nucleotide sequence ID" value="XM_024656761.1"/>
</dbReference>
<dbReference type="EMBL" id="AE017343">
    <property type="protein sequence ID" value="AAW42337.1"/>
    <property type="molecule type" value="Genomic_DNA"/>
</dbReference>
<evidence type="ECO:0000313" key="4">
    <source>
        <dbReference type="Proteomes" id="UP000002149"/>
    </source>
</evidence>
<organism evidence="3 4">
    <name type="scientific">Cryptococcus deneoformans (strain JEC21 / ATCC MYA-565)</name>
    <name type="common">Cryptococcus neoformans var. neoformans serotype D</name>
    <dbReference type="NCBI Taxonomy" id="214684"/>
    <lineage>
        <taxon>Eukaryota</taxon>
        <taxon>Fungi</taxon>
        <taxon>Dikarya</taxon>
        <taxon>Basidiomycota</taxon>
        <taxon>Agaricomycotina</taxon>
        <taxon>Tremellomycetes</taxon>
        <taxon>Tremellales</taxon>
        <taxon>Cryptococcaceae</taxon>
        <taxon>Cryptococcus</taxon>
        <taxon>Cryptococcus neoformans species complex</taxon>
    </lineage>
</organism>
<dbReference type="InterPro" id="IPR045851">
    <property type="entry name" value="AMP-bd_C_sf"/>
</dbReference>
<name>Q5KKF0_CRYD1</name>